<dbReference type="AlphaFoldDB" id="A0A9P6EIF3"/>
<reference evidence="4" key="1">
    <citation type="submission" date="2020-11" db="EMBL/GenBank/DDBJ databases">
        <authorList>
            <consortium name="DOE Joint Genome Institute"/>
            <person name="Ahrendt S."/>
            <person name="Riley R."/>
            <person name="Andreopoulos W."/>
            <person name="Labutti K."/>
            <person name="Pangilinan J."/>
            <person name="Ruiz-Duenas F.J."/>
            <person name="Barrasa J.M."/>
            <person name="Sanchez-Garcia M."/>
            <person name="Camarero S."/>
            <person name="Miyauchi S."/>
            <person name="Serrano A."/>
            <person name="Linde D."/>
            <person name="Babiker R."/>
            <person name="Drula E."/>
            <person name="Ayuso-Fernandez I."/>
            <person name="Pacheco R."/>
            <person name="Padilla G."/>
            <person name="Ferreira P."/>
            <person name="Barriuso J."/>
            <person name="Kellner H."/>
            <person name="Castanera R."/>
            <person name="Alfaro M."/>
            <person name="Ramirez L."/>
            <person name="Pisabarro A.G."/>
            <person name="Kuo A."/>
            <person name="Tritt A."/>
            <person name="Lipzen A."/>
            <person name="He G."/>
            <person name="Yan M."/>
            <person name="Ng V."/>
            <person name="Cullen D."/>
            <person name="Martin F."/>
            <person name="Rosso M.-N."/>
            <person name="Henrissat B."/>
            <person name="Hibbett D."/>
            <person name="Martinez A.T."/>
            <person name="Grigoriev I.V."/>
        </authorList>
    </citation>
    <scope>NUCLEOTIDE SEQUENCE</scope>
    <source>
        <strain evidence="4">CBS 506.95</strain>
    </source>
</reference>
<feature type="compositionally biased region" description="Low complexity" evidence="1">
    <location>
        <begin position="10"/>
        <end position="29"/>
    </location>
</feature>
<keyword evidence="2" id="KW-0472">Membrane</keyword>
<proteinExistence type="predicted"/>
<evidence type="ECO:0000259" key="3">
    <source>
        <dbReference type="Pfam" id="PF24855"/>
    </source>
</evidence>
<feature type="transmembrane region" description="Helical" evidence="2">
    <location>
        <begin position="65"/>
        <end position="85"/>
    </location>
</feature>
<organism evidence="4 5">
    <name type="scientific">Crepidotus variabilis</name>
    <dbReference type="NCBI Taxonomy" id="179855"/>
    <lineage>
        <taxon>Eukaryota</taxon>
        <taxon>Fungi</taxon>
        <taxon>Dikarya</taxon>
        <taxon>Basidiomycota</taxon>
        <taxon>Agaricomycotina</taxon>
        <taxon>Agaricomycetes</taxon>
        <taxon>Agaricomycetidae</taxon>
        <taxon>Agaricales</taxon>
        <taxon>Agaricineae</taxon>
        <taxon>Crepidotaceae</taxon>
        <taxon>Crepidotus</taxon>
    </lineage>
</organism>
<feature type="region of interest" description="Disordered" evidence="1">
    <location>
        <begin position="109"/>
        <end position="164"/>
    </location>
</feature>
<dbReference type="InterPro" id="IPR056146">
    <property type="entry name" value="DUF7729"/>
</dbReference>
<name>A0A9P6EIF3_9AGAR</name>
<comment type="caution">
    <text evidence="4">The sequence shown here is derived from an EMBL/GenBank/DDBJ whole genome shotgun (WGS) entry which is preliminary data.</text>
</comment>
<keyword evidence="2" id="KW-1133">Transmembrane helix</keyword>
<keyword evidence="2" id="KW-0812">Transmembrane</keyword>
<feature type="compositionally biased region" description="Low complexity" evidence="1">
    <location>
        <begin position="129"/>
        <end position="152"/>
    </location>
</feature>
<accession>A0A9P6EIF3</accession>
<dbReference type="OrthoDB" id="2564812at2759"/>
<feature type="region of interest" description="Disordered" evidence="1">
    <location>
        <begin position="1"/>
        <end position="30"/>
    </location>
</feature>
<dbReference type="EMBL" id="MU157841">
    <property type="protein sequence ID" value="KAF9530261.1"/>
    <property type="molecule type" value="Genomic_DNA"/>
</dbReference>
<evidence type="ECO:0000313" key="4">
    <source>
        <dbReference type="EMBL" id="KAF9530261.1"/>
    </source>
</evidence>
<dbReference type="Pfam" id="PF24855">
    <property type="entry name" value="DUF7729"/>
    <property type="match status" value="1"/>
</dbReference>
<feature type="compositionally biased region" description="Pro residues" evidence="1">
    <location>
        <begin position="153"/>
        <end position="164"/>
    </location>
</feature>
<keyword evidence="5" id="KW-1185">Reference proteome</keyword>
<evidence type="ECO:0000313" key="5">
    <source>
        <dbReference type="Proteomes" id="UP000807306"/>
    </source>
</evidence>
<evidence type="ECO:0000256" key="1">
    <source>
        <dbReference type="SAM" id="MobiDB-lite"/>
    </source>
</evidence>
<evidence type="ECO:0000256" key="2">
    <source>
        <dbReference type="SAM" id="Phobius"/>
    </source>
</evidence>
<gene>
    <name evidence="4" type="ORF">CPB83DRAFT_892870</name>
</gene>
<dbReference type="PANTHER" id="PTHR39460:SF1">
    <property type="entry name" value="C6 TRANSCRIPTION FACTOR"/>
    <property type="match status" value="1"/>
</dbReference>
<feature type="domain" description="DUF7729" evidence="3">
    <location>
        <begin position="162"/>
        <end position="378"/>
    </location>
</feature>
<dbReference type="Proteomes" id="UP000807306">
    <property type="component" value="Unassembled WGS sequence"/>
</dbReference>
<dbReference type="PANTHER" id="PTHR39460">
    <property type="entry name" value="EXPRESSED PROTEIN"/>
    <property type="match status" value="1"/>
</dbReference>
<protein>
    <recommendedName>
        <fullName evidence="3">DUF7729 domain-containing protein</fullName>
    </recommendedName>
</protein>
<sequence>MFTPPPSPSRPSIELPSSSSPRGSKHLSPPIAYIPSAKGKEVAQNHIPEPNVELVKRRTGRRYRFAVFALPILLIALTFCTTYAIQMPASRQLTWPTWINHASFLPSLHRRDSYPRTPPSPTLTIRANPSPTTSGSSSKPSASGSSQLIPSVPASPPTLPTPFPQPFDGAGIPANFSSTSCSGFFSNMTASAAFRTCRPFSLLSQTSTDFLNAQTNLTLMNTLIWGTCNTSTDYSQCKANMSWFAGSIQSQCAQELKDRNSYALNTLIGLQSFEVMHDIGCLQDPAQNTYCYLNAVRAPVPADTYYFSLPLGISLPKTIQPSCSSCSKSMMSIFSAALKDPANAGKLGGGDLKGLATTYESAAEQCRASCGSEFATVNVVKGGAFSLKDGALCWWMMVVGVVGSWMLLDGL</sequence>